<protein>
    <submittedName>
        <fullName evidence="3">Uncharacterized protein</fullName>
    </submittedName>
</protein>
<keyword evidence="2" id="KW-0472">Membrane</keyword>
<dbReference type="Proteomes" id="UP001501588">
    <property type="component" value="Unassembled WGS sequence"/>
</dbReference>
<proteinExistence type="predicted"/>
<keyword evidence="2" id="KW-1133">Transmembrane helix</keyword>
<sequence>MSDAPPETPAPAPQRPPTSSAAQFRVDPWVVVLAIGGIVLLAALYWLLSTPRVTRADVDAARIGQIERRFDALDNLREQTAALTAKVEQLGPLENRLRAVEERPGPPDIRPLEAQIAAVTERATAIERNAAQTTERAIANERRLTALEGRPVFDPAAVPERAAFDALAARVERLSERLEANTARFGNIEGDLTRRLQEAARTQEERLRAAGEAASQRVSAVEQQLGQRVAASETQAAQRAAALEAQIGQRLASIESTLGQRLEAAERSLQRLNALEGRTARLATVDALQRALTAGQPLGQALGRVDDPPQALARYAQTAPPTEASLRLSFEEAARAARAASDAAASLSPQPDGTRPGVVDSALARLSGLVTVRRGEQVVWGDAAEAELERARRALDAGDLEGSLEYIGKLPPAARQAMDTWTEQARGLIAARNALRQIAATGG</sequence>
<evidence type="ECO:0000313" key="4">
    <source>
        <dbReference type="Proteomes" id="UP001501588"/>
    </source>
</evidence>
<name>A0ABN1EI65_9PROT</name>
<feature type="transmembrane region" description="Helical" evidence="2">
    <location>
        <begin position="29"/>
        <end position="48"/>
    </location>
</feature>
<gene>
    <name evidence="3" type="ORF">GCM10009416_01460</name>
</gene>
<reference evidence="3 4" key="1">
    <citation type="journal article" date="2019" name="Int. J. Syst. Evol. Microbiol.">
        <title>The Global Catalogue of Microorganisms (GCM) 10K type strain sequencing project: providing services to taxonomists for standard genome sequencing and annotation.</title>
        <authorList>
            <consortium name="The Broad Institute Genomics Platform"/>
            <consortium name="The Broad Institute Genome Sequencing Center for Infectious Disease"/>
            <person name="Wu L."/>
            <person name="Ma J."/>
        </authorList>
    </citation>
    <scope>NUCLEOTIDE SEQUENCE [LARGE SCALE GENOMIC DNA]</scope>
    <source>
        <strain evidence="3 4">JCM 9933</strain>
    </source>
</reference>
<feature type="compositionally biased region" description="Pro residues" evidence="1">
    <location>
        <begin position="1"/>
        <end position="16"/>
    </location>
</feature>
<accession>A0ABN1EI65</accession>
<keyword evidence="2" id="KW-0812">Transmembrane</keyword>
<keyword evidence="4" id="KW-1185">Reference proteome</keyword>
<evidence type="ECO:0000256" key="2">
    <source>
        <dbReference type="SAM" id="Phobius"/>
    </source>
</evidence>
<dbReference type="RefSeq" id="WP_343893209.1">
    <property type="nucleotide sequence ID" value="NZ_BAAAFZ010000002.1"/>
</dbReference>
<dbReference type="EMBL" id="BAAAFZ010000002">
    <property type="protein sequence ID" value="GAA0567134.1"/>
    <property type="molecule type" value="Genomic_DNA"/>
</dbReference>
<organism evidence="3 4">
    <name type="scientific">Craurococcus roseus</name>
    <dbReference type="NCBI Taxonomy" id="77585"/>
    <lineage>
        <taxon>Bacteria</taxon>
        <taxon>Pseudomonadati</taxon>
        <taxon>Pseudomonadota</taxon>
        <taxon>Alphaproteobacteria</taxon>
        <taxon>Acetobacterales</taxon>
        <taxon>Acetobacteraceae</taxon>
        <taxon>Craurococcus</taxon>
    </lineage>
</organism>
<feature type="region of interest" description="Disordered" evidence="1">
    <location>
        <begin position="1"/>
        <end position="21"/>
    </location>
</feature>
<comment type="caution">
    <text evidence="3">The sequence shown here is derived from an EMBL/GenBank/DDBJ whole genome shotgun (WGS) entry which is preliminary data.</text>
</comment>
<evidence type="ECO:0000256" key="1">
    <source>
        <dbReference type="SAM" id="MobiDB-lite"/>
    </source>
</evidence>
<evidence type="ECO:0000313" key="3">
    <source>
        <dbReference type="EMBL" id="GAA0567134.1"/>
    </source>
</evidence>